<evidence type="ECO:0000313" key="5">
    <source>
        <dbReference type="Proteomes" id="UP000008311"/>
    </source>
</evidence>
<dbReference type="CDD" id="cd00121">
    <property type="entry name" value="MATH"/>
    <property type="match status" value="1"/>
</dbReference>
<keyword evidence="1" id="KW-0175">Coiled coil</keyword>
<dbReference type="EMBL" id="EQ974046">
    <property type="protein sequence ID" value="EEF34812.1"/>
    <property type="molecule type" value="Genomic_DNA"/>
</dbReference>
<dbReference type="InterPro" id="IPR002083">
    <property type="entry name" value="MATH/TRAF_dom"/>
</dbReference>
<keyword evidence="5" id="KW-1185">Reference proteome</keyword>
<dbReference type="InterPro" id="IPR008974">
    <property type="entry name" value="TRAF-like"/>
</dbReference>
<reference evidence="5" key="1">
    <citation type="journal article" date="2010" name="Nat. Biotechnol.">
        <title>Draft genome sequence of the oilseed species Ricinus communis.</title>
        <authorList>
            <person name="Chan A.P."/>
            <person name="Crabtree J."/>
            <person name="Zhao Q."/>
            <person name="Lorenzi H."/>
            <person name="Orvis J."/>
            <person name="Puiu D."/>
            <person name="Melake-Berhan A."/>
            <person name="Jones K.M."/>
            <person name="Redman J."/>
            <person name="Chen G."/>
            <person name="Cahoon E.B."/>
            <person name="Gedil M."/>
            <person name="Stanke M."/>
            <person name="Haas B.J."/>
            <person name="Wortman J.R."/>
            <person name="Fraser-Liggett C.M."/>
            <person name="Ravel J."/>
            <person name="Rabinowicz P.D."/>
        </authorList>
    </citation>
    <scope>NUCLEOTIDE SEQUENCE [LARGE SCALE GENOMIC DNA]</scope>
    <source>
        <strain evidence="5">cv. Hale</strain>
    </source>
</reference>
<dbReference type="OMA" id="VEDEMKM"/>
<dbReference type="Gene3D" id="2.60.210.10">
    <property type="entry name" value="Apoptosis, Tumor Necrosis Factor Receptor Associated Protein 2, Chain A"/>
    <property type="match status" value="1"/>
</dbReference>
<dbReference type="KEGG" id="rcu:8289537"/>
<evidence type="ECO:0000256" key="2">
    <source>
        <dbReference type="SAM" id="MobiDB-lite"/>
    </source>
</evidence>
<feature type="region of interest" description="Disordered" evidence="2">
    <location>
        <begin position="342"/>
        <end position="363"/>
    </location>
</feature>
<feature type="compositionally biased region" description="Low complexity" evidence="2">
    <location>
        <begin position="250"/>
        <end position="271"/>
    </location>
</feature>
<name>B9SNJ1_RICCO</name>
<dbReference type="AlphaFoldDB" id="B9SNJ1"/>
<dbReference type="InParanoid" id="B9SNJ1"/>
<feature type="region of interest" description="Disordered" evidence="2">
    <location>
        <begin position="163"/>
        <end position="193"/>
    </location>
</feature>
<dbReference type="PROSITE" id="PS50144">
    <property type="entry name" value="MATH"/>
    <property type="match status" value="1"/>
</dbReference>
<dbReference type="FunFam" id="2.60.210.10:FF:000005">
    <property type="entry name" value="Ubiquitin carboxyl-terminal hydrolase 13"/>
    <property type="match status" value="1"/>
</dbReference>
<dbReference type="SMART" id="SM00061">
    <property type="entry name" value="MATH"/>
    <property type="match status" value="1"/>
</dbReference>
<protein>
    <recommendedName>
        <fullName evidence="3">MATH domain-containing protein</fullName>
    </recommendedName>
</protein>
<dbReference type="PANTHER" id="PTHR46236:SF35">
    <property type="entry name" value="MATH DOMAIN-CONTAINING PROTEIN"/>
    <property type="match status" value="1"/>
</dbReference>
<evidence type="ECO:0000259" key="3">
    <source>
        <dbReference type="PROSITE" id="PS50144"/>
    </source>
</evidence>
<feature type="domain" description="MATH" evidence="3">
    <location>
        <begin position="6"/>
        <end position="131"/>
    </location>
</feature>
<evidence type="ECO:0000313" key="4">
    <source>
        <dbReference type="EMBL" id="EEF34812.1"/>
    </source>
</evidence>
<evidence type="ECO:0000256" key="1">
    <source>
        <dbReference type="ARBA" id="ARBA00023054"/>
    </source>
</evidence>
<gene>
    <name evidence="4" type="ORF">RCOM_0737410</name>
</gene>
<dbReference type="Pfam" id="PF22486">
    <property type="entry name" value="MATH_2"/>
    <property type="match status" value="1"/>
</dbReference>
<proteinExistence type="predicted"/>
<dbReference type="Proteomes" id="UP000008311">
    <property type="component" value="Unassembled WGS sequence"/>
</dbReference>
<feature type="region of interest" description="Disordered" evidence="2">
    <location>
        <begin position="225"/>
        <end position="277"/>
    </location>
</feature>
<accession>B9SNJ1</accession>
<dbReference type="STRING" id="3988.B9SNJ1"/>
<sequence>MGDSASFKFTWKIEKFSKLTAKKVYSEIFTAGKSKWRLLIFPKGNNVDHLSIYIEVADSTSLPNGWSRDAAFGLAVINQFNNSATVRKDTQHVFNARESDWGFTSFLPLSKLKDPAVGYLVNDTLTVETEVHVRNVVHYSKIEPEKEVVKDGPKLPKQVVEAPAKQVPLPQQEAVDTKAKVQPPTVTESPSLEKVKAVVQTVAPAGDHGTVKESPAPPAIAEEKILPKDPSSEPIHSSPNVQIRSKNLLTEISSRTRTQESSSSDENPVSSQASRDDFVHQKKEALQGFFNMSLEAIQQANAFGNVEGIILALVQHANTLQEKTILDDLASRLAEFRDSIPSSKTTAETAQARRTSLAGKTTDLNARLEQRQKELSSLEAKFSRLSEEEAKLQAEIQRLIIQKEELLSQKNSAAIELENANLEASKDLKEWRSLEGEIKQANAEWRVAKEKLALANVRWKLFKEDLGLGKLNIS</sequence>
<organism evidence="4 5">
    <name type="scientific">Ricinus communis</name>
    <name type="common">Castor bean</name>
    <dbReference type="NCBI Taxonomy" id="3988"/>
    <lineage>
        <taxon>Eukaryota</taxon>
        <taxon>Viridiplantae</taxon>
        <taxon>Streptophyta</taxon>
        <taxon>Embryophyta</taxon>
        <taxon>Tracheophyta</taxon>
        <taxon>Spermatophyta</taxon>
        <taxon>Magnoliopsida</taxon>
        <taxon>eudicotyledons</taxon>
        <taxon>Gunneridae</taxon>
        <taxon>Pentapetalae</taxon>
        <taxon>rosids</taxon>
        <taxon>fabids</taxon>
        <taxon>Malpighiales</taxon>
        <taxon>Euphorbiaceae</taxon>
        <taxon>Acalyphoideae</taxon>
        <taxon>Acalypheae</taxon>
        <taxon>Ricinus</taxon>
    </lineage>
</organism>
<dbReference type="PANTHER" id="PTHR46236">
    <property type="entry name" value="TRAF-LIKE SUPERFAMILY PROTEIN"/>
    <property type="match status" value="1"/>
</dbReference>
<dbReference type="SUPFAM" id="SSF49599">
    <property type="entry name" value="TRAF domain-like"/>
    <property type="match status" value="1"/>
</dbReference>
<dbReference type="InterPro" id="IPR050804">
    <property type="entry name" value="MCC"/>
</dbReference>
<dbReference type="OrthoDB" id="849551at2759"/>
<feature type="compositionally biased region" description="Polar residues" evidence="2">
    <location>
        <begin position="234"/>
        <end position="248"/>
    </location>
</feature>
<dbReference type="eggNOG" id="KOG1863">
    <property type="taxonomic scope" value="Eukaryota"/>
</dbReference>